<dbReference type="InterPro" id="IPR013766">
    <property type="entry name" value="Thioredoxin_domain"/>
</dbReference>
<dbReference type="CDD" id="cd02966">
    <property type="entry name" value="TlpA_like_family"/>
    <property type="match status" value="1"/>
</dbReference>
<name>A0A5C6RIZ4_9BACT</name>
<keyword evidence="1" id="KW-0676">Redox-active center</keyword>
<accession>A0A5C6RIZ4</accession>
<dbReference type="SUPFAM" id="SSF52833">
    <property type="entry name" value="Thioredoxin-like"/>
    <property type="match status" value="1"/>
</dbReference>
<dbReference type="InterPro" id="IPR017937">
    <property type="entry name" value="Thioredoxin_CS"/>
</dbReference>
<protein>
    <submittedName>
        <fullName evidence="4">Redoxin domain-containing protein</fullName>
    </submittedName>
</protein>
<dbReference type="Gene3D" id="3.40.30.10">
    <property type="entry name" value="Glutaredoxin"/>
    <property type="match status" value="1"/>
</dbReference>
<keyword evidence="2" id="KW-0732">Signal</keyword>
<dbReference type="InterPro" id="IPR036249">
    <property type="entry name" value="Thioredoxin-like_sf"/>
</dbReference>
<dbReference type="AlphaFoldDB" id="A0A5C6RIZ4"/>
<comment type="caution">
    <text evidence="4">The sequence shown here is derived from an EMBL/GenBank/DDBJ whole genome shotgun (WGS) entry which is preliminary data.</text>
</comment>
<proteinExistence type="predicted"/>
<dbReference type="InterPro" id="IPR012336">
    <property type="entry name" value="Thioredoxin-like_fold"/>
</dbReference>
<keyword evidence="5" id="KW-1185">Reference proteome</keyword>
<evidence type="ECO:0000313" key="4">
    <source>
        <dbReference type="EMBL" id="TXB61322.1"/>
    </source>
</evidence>
<dbReference type="Proteomes" id="UP000321580">
    <property type="component" value="Unassembled WGS sequence"/>
</dbReference>
<feature type="chain" id="PRO_5022779704" evidence="2">
    <location>
        <begin position="25"/>
        <end position="456"/>
    </location>
</feature>
<dbReference type="OrthoDB" id="997845at2"/>
<organism evidence="4 5">
    <name type="scientific">Phaeodactylibacter luteus</name>
    <dbReference type="NCBI Taxonomy" id="1564516"/>
    <lineage>
        <taxon>Bacteria</taxon>
        <taxon>Pseudomonadati</taxon>
        <taxon>Bacteroidota</taxon>
        <taxon>Saprospiria</taxon>
        <taxon>Saprospirales</taxon>
        <taxon>Haliscomenobacteraceae</taxon>
        <taxon>Phaeodactylibacter</taxon>
    </lineage>
</organism>
<feature type="signal peptide" evidence="2">
    <location>
        <begin position="1"/>
        <end position="24"/>
    </location>
</feature>
<dbReference type="PROSITE" id="PS00194">
    <property type="entry name" value="THIOREDOXIN_1"/>
    <property type="match status" value="1"/>
</dbReference>
<dbReference type="Pfam" id="PF13905">
    <property type="entry name" value="Thioredoxin_8"/>
    <property type="match status" value="1"/>
</dbReference>
<dbReference type="RefSeq" id="WP_147169348.1">
    <property type="nucleotide sequence ID" value="NZ_VOOR01000066.1"/>
</dbReference>
<evidence type="ECO:0000259" key="3">
    <source>
        <dbReference type="PROSITE" id="PS51352"/>
    </source>
</evidence>
<evidence type="ECO:0000256" key="1">
    <source>
        <dbReference type="ARBA" id="ARBA00023284"/>
    </source>
</evidence>
<reference evidence="4 5" key="1">
    <citation type="submission" date="2019-08" db="EMBL/GenBank/DDBJ databases">
        <title>Genome of Phaeodactylibacter luteus.</title>
        <authorList>
            <person name="Bowman J.P."/>
        </authorList>
    </citation>
    <scope>NUCLEOTIDE SEQUENCE [LARGE SCALE GENOMIC DNA]</scope>
    <source>
        <strain evidence="4 5">KCTC 42180</strain>
    </source>
</reference>
<evidence type="ECO:0000256" key="2">
    <source>
        <dbReference type="SAM" id="SignalP"/>
    </source>
</evidence>
<feature type="domain" description="Thioredoxin" evidence="3">
    <location>
        <begin position="312"/>
        <end position="455"/>
    </location>
</feature>
<evidence type="ECO:0000313" key="5">
    <source>
        <dbReference type="Proteomes" id="UP000321580"/>
    </source>
</evidence>
<sequence>MKLSTSTFKLLLLFLPLLPTAAYPQNITLRFPAFAGQDWDLLLFRGQEQDTVLSGAIPSDGEVALRIPEAHRGYTGMARWMLRQGGGLDMVINGEDFSVECLSDQPNDDNIIYSGSAENAFLRENYREQERLLLQYEALRMVLRSYPPGHPLYAAATEEEANLQKDWAAFRSALSASPLYAARFRQIVDVTRGVGSRLGMSEAELAADIEGYLSRRMSWEALYRSNHWSGVIFSWVQLHTKVIGSDTALLSSARRILARLPNAEMYTSFCDYLARSLSGAGKDHLIGELAAEVKGSGKLLRTDGMLAQYGAPQAGELAPELGFIKHLGDPAEHNHQTVVLRPVELSENYSLLVFYQSGCGPCENLMPQLVGSYPVLAKKGVRLISISADTDYQVFENTALGHPWADKYCDERGMSGPNFRRYGVVGTPTMFLLDAEGRILLRTASWEAVWQALAAG</sequence>
<dbReference type="EMBL" id="VOOR01000066">
    <property type="protein sequence ID" value="TXB61322.1"/>
    <property type="molecule type" value="Genomic_DNA"/>
</dbReference>
<gene>
    <name evidence="4" type="ORF">FRY97_19750</name>
</gene>
<dbReference type="PROSITE" id="PS51352">
    <property type="entry name" value="THIOREDOXIN_2"/>
    <property type="match status" value="1"/>
</dbReference>